<dbReference type="Proteomes" id="UP000179129">
    <property type="component" value="Unassembled WGS sequence"/>
</dbReference>
<dbReference type="STRING" id="1817867.A3F83_03910"/>
<dbReference type="Pfam" id="PF13478">
    <property type="entry name" value="XdhC_C"/>
    <property type="match status" value="1"/>
</dbReference>
<organism evidence="3 4">
    <name type="scientific">Candidatus Glassbacteria bacterium RIFCSPLOWO2_12_FULL_58_11</name>
    <dbReference type="NCBI Taxonomy" id="1817867"/>
    <lineage>
        <taxon>Bacteria</taxon>
        <taxon>Candidatus Glassiibacteriota</taxon>
    </lineage>
</organism>
<evidence type="ECO:0000313" key="4">
    <source>
        <dbReference type="Proteomes" id="UP000179129"/>
    </source>
</evidence>
<dbReference type="InterPro" id="IPR052698">
    <property type="entry name" value="MoCofactor_Util/Proc"/>
</dbReference>
<protein>
    <recommendedName>
        <fullName evidence="5">XdhC/CoxI family protein</fullName>
    </recommendedName>
</protein>
<proteinExistence type="predicted"/>
<feature type="domain" description="XdhC- CoxI" evidence="1">
    <location>
        <begin position="12"/>
        <end position="78"/>
    </location>
</feature>
<sequence length="368" mass="39855">MENLLKNMLLLLSRGEKAALSSVISRSGSVPAPANSKLLVDSAGKIWGTVGGGALEGEVQHQAREALASERPSVKSFDFQSDKLESAVQICGGKITVYTEVIFPTAQEIAIYSTALEAIRSSRTAALVTAVQTAYSERPPSGPRVLLGREGVLAGSLARPEWNRKLSEKAKEMFGQEDPLYLELAEKPAGCQHLAGFLIELIHPAPALVIFGGGHIGVPLCRLGALCGFRVTVVDDRAEYADPARFPEAERTLHSDFEKVFDSLEIGPRHYLVSVTRCHTTDRQVIGRAAGLPAAYIGMIGSRRKVKLIWEELERRGVERAALERVHAPVGVEIGAETPEEIAVSILAQIIQTRRDKKPGINQGSIRL</sequence>
<evidence type="ECO:0008006" key="5">
    <source>
        <dbReference type="Google" id="ProtNLM"/>
    </source>
</evidence>
<name>A0A1F5YNH9_9BACT</name>
<dbReference type="AlphaFoldDB" id="A0A1F5YNH9"/>
<dbReference type="PANTHER" id="PTHR30388:SF6">
    <property type="entry name" value="XANTHINE DEHYDROGENASE SUBUNIT A-RELATED"/>
    <property type="match status" value="1"/>
</dbReference>
<dbReference type="PANTHER" id="PTHR30388">
    <property type="entry name" value="ALDEHYDE OXIDOREDUCTASE MOLYBDENUM COFACTOR ASSEMBLY PROTEIN"/>
    <property type="match status" value="1"/>
</dbReference>
<dbReference type="EMBL" id="MFIX01000205">
    <property type="protein sequence ID" value="OGG01593.1"/>
    <property type="molecule type" value="Genomic_DNA"/>
</dbReference>
<dbReference type="Gene3D" id="3.40.50.720">
    <property type="entry name" value="NAD(P)-binding Rossmann-like Domain"/>
    <property type="match status" value="1"/>
</dbReference>
<feature type="domain" description="XdhC Rossmann" evidence="2">
    <location>
        <begin position="208"/>
        <end position="350"/>
    </location>
</feature>
<dbReference type="InterPro" id="IPR003777">
    <property type="entry name" value="XdhC_CoxI"/>
</dbReference>
<evidence type="ECO:0000313" key="3">
    <source>
        <dbReference type="EMBL" id="OGG01593.1"/>
    </source>
</evidence>
<evidence type="ECO:0000259" key="1">
    <source>
        <dbReference type="Pfam" id="PF02625"/>
    </source>
</evidence>
<evidence type="ECO:0000259" key="2">
    <source>
        <dbReference type="Pfam" id="PF13478"/>
    </source>
</evidence>
<accession>A0A1F5YNH9</accession>
<reference evidence="3 4" key="1">
    <citation type="journal article" date="2016" name="Nat. Commun.">
        <title>Thousands of microbial genomes shed light on interconnected biogeochemical processes in an aquifer system.</title>
        <authorList>
            <person name="Anantharaman K."/>
            <person name="Brown C.T."/>
            <person name="Hug L.A."/>
            <person name="Sharon I."/>
            <person name="Castelle C.J."/>
            <person name="Probst A.J."/>
            <person name="Thomas B.C."/>
            <person name="Singh A."/>
            <person name="Wilkins M.J."/>
            <person name="Karaoz U."/>
            <person name="Brodie E.L."/>
            <person name="Williams K.H."/>
            <person name="Hubbard S.S."/>
            <person name="Banfield J.F."/>
        </authorList>
    </citation>
    <scope>NUCLEOTIDE SEQUENCE [LARGE SCALE GENOMIC DNA]</scope>
</reference>
<comment type="caution">
    <text evidence="3">The sequence shown here is derived from an EMBL/GenBank/DDBJ whole genome shotgun (WGS) entry which is preliminary data.</text>
</comment>
<gene>
    <name evidence="3" type="ORF">A3F83_03910</name>
</gene>
<dbReference type="InterPro" id="IPR027051">
    <property type="entry name" value="XdhC_Rossmann_dom"/>
</dbReference>
<dbReference type="Pfam" id="PF02625">
    <property type="entry name" value="XdhC_CoxI"/>
    <property type="match status" value="1"/>
</dbReference>